<organism evidence="2 3">
    <name type="scientific">Aphis glycines</name>
    <name type="common">Soybean aphid</name>
    <dbReference type="NCBI Taxonomy" id="307491"/>
    <lineage>
        <taxon>Eukaryota</taxon>
        <taxon>Metazoa</taxon>
        <taxon>Ecdysozoa</taxon>
        <taxon>Arthropoda</taxon>
        <taxon>Hexapoda</taxon>
        <taxon>Insecta</taxon>
        <taxon>Pterygota</taxon>
        <taxon>Neoptera</taxon>
        <taxon>Paraneoptera</taxon>
        <taxon>Hemiptera</taxon>
        <taxon>Sternorrhyncha</taxon>
        <taxon>Aphidomorpha</taxon>
        <taxon>Aphidoidea</taxon>
        <taxon>Aphididae</taxon>
        <taxon>Aphidini</taxon>
        <taxon>Aphis</taxon>
        <taxon>Aphis</taxon>
    </lineage>
</organism>
<keyword evidence="1" id="KW-1133">Transmembrane helix</keyword>
<comment type="caution">
    <text evidence="2">The sequence shown here is derived from an EMBL/GenBank/DDBJ whole genome shotgun (WGS) entry which is preliminary data.</text>
</comment>
<proteinExistence type="predicted"/>
<evidence type="ECO:0000256" key="1">
    <source>
        <dbReference type="SAM" id="Phobius"/>
    </source>
</evidence>
<keyword evidence="1" id="KW-0812">Transmembrane</keyword>
<evidence type="ECO:0000313" key="3">
    <source>
        <dbReference type="Proteomes" id="UP000475862"/>
    </source>
</evidence>
<dbReference type="EMBL" id="VYZN01000016">
    <property type="protein sequence ID" value="KAE9538652.1"/>
    <property type="molecule type" value="Genomic_DNA"/>
</dbReference>
<keyword evidence="1" id="KW-0472">Membrane</keyword>
<protein>
    <submittedName>
        <fullName evidence="2">Uncharacterized protein</fullName>
    </submittedName>
</protein>
<accession>A0A6G0TTP9</accession>
<sequence length="196" mass="21165">MSATCWQNVSADNCGRCLDDQCRPPAAFHVLFRPSNGVAGDDDDEKGGWGCPAAEPSAYGAGDLRLGVGVCDRPNAGEGCCCCCCLDDWVVERFRRNGDCCGLGVSFPPAERLRGGRVTRVTDGVPAIKCLLSFINIILIGISIQIVITYIPRVTIISNDDDNYKCARWFSVTSCRRVRGDDYGTRVSDSVDGKVV</sequence>
<reference evidence="2 3" key="1">
    <citation type="submission" date="2019-08" db="EMBL/GenBank/DDBJ databases">
        <title>The genome of the soybean aphid Biotype 1, its phylome, world population structure and adaptation to the North American continent.</title>
        <authorList>
            <person name="Giordano R."/>
            <person name="Donthu R.K."/>
            <person name="Hernandez A.G."/>
            <person name="Wright C.L."/>
            <person name="Zimin A.V."/>
        </authorList>
    </citation>
    <scope>NUCLEOTIDE SEQUENCE [LARGE SCALE GENOMIC DNA]</scope>
    <source>
        <tissue evidence="2">Whole aphids</tissue>
    </source>
</reference>
<dbReference type="AlphaFoldDB" id="A0A6G0TTP9"/>
<dbReference type="Proteomes" id="UP000475862">
    <property type="component" value="Unassembled WGS sequence"/>
</dbReference>
<keyword evidence="3" id="KW-1185">Reference proteome</keyword>
<evidence type="ECO:0000313" key="2">
    <source>
        <dbReference type="EMBL" id="KAE9538652.1"/>
    </source>
</evidence>
<gene>
    <name evidence="2" type="ORF">AGLY_005751</name>
</gene>
<name>A0A6G0TTP9_APHGL</name>
<feature type="transmembrane region" description="Helical" evidence="1">
    <location>
        <begin position="131"/>
        <end position="151"/>
    </location>
</feature>